<name>A0A0F9I6U3_9ZZZZ</name>
<evidence type="ECO:0000313" key="3">
    <source>
        <dbReference type="EMBL" id="KKL89520.1"/>
    </source>
</evidence>
<evidence type="ECO:0000256" key="1">
    <source>
        <dbReference type="ARBA" id="ARBA00022612"/>
    </source>
</evidence>
<accession>A0A0F9I6U3</accession>
<dbReference type="Pfam" id="PF17289">
    <property type="entry name" value="Terminase_6C"/>
    <property type="match status" value="1"/>
</dbReference>
<dbReference type="Gene3D" id="3.30.420.280">
    <property type="match status" value="1"/>
</dbReference>
<feature type="domain" description="Terminase large subunit gp17-like C-terminal" evidence="2">
    <location>
        <begin position="144"/>
        <end position="296"/>
    </location>
</feature>
<dbReference type="AlphaFoldDB" id="A0A0F9I6U3"/>
<feature type="non-terminal residue" evidence="3">
    <location>
        <position position="1"/>
    </location>
</feature>
<keyword evidence="1" id="KW-1188">Viral release from host cell</keyword>
<reference evidence="3" key="1">
    <citation type="journal article" date="2015" name="Nature">
        <title>Complex archaea that bridge the gap between prokaryotes and eukaryotes.</title>
        <authorList>
            <person name="Spang A."/>
            <person name="Saw J.H."/>
            <person name="Jorgensen S.L."/>
            <person name="Zaremba-Niedzwiedzka K."/>
            <person name="Martijn J."/>
            <person name="Lind A.E."/>
            <person name="van Eijk R."/>
            <person name="Schleper C."/>
            <person name="Guy L."/>
            <person name="Ettema T.J."/>
        </authorList>
    </citation>
    <scope>NUCLEOTIDE SEQUENCE</scope>
</reference>
<proteinExistence type="predicted"/>
<dbReference type="InterPro" id="IPR035421">
    <property type="entry name" value="Terminase_6C"/>
</dbReference>
<comment type="caution">
    <text evidence="3">The sequence shown here is derived from an EMBL/GenBank/DDBJ whole genome shotgun (WGS) entry which is preliminary data.</text>
</comment>
<protein>
    <recommendedName>
        <fullName evidence="2">Terminase large subunit gp17-like C-terminal domain-containing protein</fullName>
    </recommendedName>
</protein>
<dbReference type="EMBL" id="LAZR01020263">
    <property type="protein sequence ID" value="KKL89520.1"/>
    <property type="molecule type" value="Genomic_DNA"/>
</dbReference>
<evidence type="ECO:0000259" key="2">
    <source>
        <dbReference type="Pfam" id="PF17289"/>
    </source>
</evidence>
<sequence>DICWPDEESKYDPMIYSEMLTRTLAIPDGMIYQTFSPLNGRTEVLVSFLEPEEGSLPKSVTTMTIWDAVGGEWAHDTPWAGAQWEGHFTKEMAEEAISAYKPHERDTRAYGIPMAGEGKVFTVPEEEIKCEPFEIPRHFRRINGIDFGINHYFAAVGLAHDADTDTIYVYKTFKSKGTTPDYHVPAIKAWGDWIPVAWPHDGMNREKGSGLQLYKHYAKRELKMLGHSARYEQEKGGAQGVEDIALQILIRMQTGRFKVFANLSDWFDEYRTLHRKGDVIQPTNDDVMKATFYAVMEIRNARPDFVQVVNMPNRPILKMWG</sequence>
<organism evidence="3">
    <name type="scientific">marine sediment metagenome</name>
    <dbReference type="NCBI Taxonomy" id="412755"/>
    <lineage>
        <taxon>unclassified sequences</taxon>
        <taxon>metagenomes</taxon>
        <taxon>ecological metagenomes</taxon>
    </lineage>
</organism>
<gene>
    <name evidence="3" type="ORF">LCGC14_1913900</name>
</gene>